<dbReference type="PANTHER" id="PTHR11414">
    <property type="entry name" value="CYSTATIN FAMILY MEMBER"/>
    <property type="match status" value="1"/>
</dbReference>
<evidence type="ECO:0000256" key="1">
    <source>
        <dbReference type="ARBA" id="ARBA00004496"/>
    </source>
</evidence>
<name>A0ABQ9CQV2_9PASS</name>
<protein>
    <recommendedName>
        <fullName evidence="6">Cystatin domain-containing protein</fullName>
    </recommendedName>
</protein>
<dbReference type="Gene3D" id="3.10.450.10">
    <property type="match status" value="1"/>
</dbReference>
<reference evidence="7" key="1">
    <citation type="submission" date="2019-10" db="EMBL/GenBank/DDBJ databases">
        <authorList>
            <person name="Soares A.E.R."/>
            <person name="Aleixo A."/>
            <person name="Schneider P."/>
            <person name="Miyaki C.Y."/>
            <person name="Schneider M.P."/>
            <person name="Mello C."/>
            <person name="Vasconcelos A.T.R."/>
        </authorList>
    </citation>
    <scope>NUCLEOTIDE SEQUENCE</scope>
    <source>
        <tissue evidence="7">Muscle</tissue>
    </source>
</reference>
<evidence type="ECO:0000256" key="3">
    <source>
        <dbReference type="ARBA" id="ARBA00022490"/>
    </source>
</evidence>
<evidence type="ECO:0000256" key="2">
    <source>
        <dbReference type="ARBA" id="ARBA00009403"/>
    </source>
</evidence>
<proteinExistence type="inferred from homology"/>
<keyword evidence="3" id="KW-0963">Cytoplasm</keyword>
<evidence type="ECO:0000259" key="6">
    <source>
        <dbReference type="Pfam" id="PF00031"/>
    </source>
</evidence>
<sequence>MCKSMGRDGIHRRVLKKLVEELAKPLSIIYQQSWLTGEVPDNQRLTCLVDEGKAVDVVCLESDTICYSILLEKQAAHGLDSFPVHRVKIFQDGWAQRVQVKPQFESRENRKCPMFTAIVYKTQVVAGINYFIKVEVSKTDYVHLKVFKSLPHENQDPNLVSFQTGKTKDDPLTYF</sequence>
<comment type="subcellular location">
    <subcellularLocation>
        <location evidence="1">Cytoplasm</location>
    </subcellularLocation>
</comment>
<gene>
    <name evidence="7" type="ORF">WISP_145186</name>
</gene>
<evidence type="ECO:0000256" key="4">
    <source>
        <dbReference type="ARBA" id="ARBA00022690"/>
    </source>
</evidence>
<keyword evidence="5" id="KW-0789">Thiol protease inhibitor</keyword>
<comment type="caution">
    <text evidence="7">The sequence shown here is derived from an EMBL/GenBank/DDBJ whole genome shotgun (WGS) entry which is preliminary data.</text>
</comment>
<evidence type="ECO:0000313" key="8">
    <source>
        <dbReference type="Proteomes" id="UP001145742"/>
    </source>
</evidence>
<dbReference type="PRINTS" id="PR00295">
    <property type="entry name" value="STEFINA"/>
</dbReference>
<dbReference type="InterPro" id="IPR000010">
    <property type="entry name" value="Cystatin_dom"/>
</dbReference>
<dbReference type="InterPro" id="IPR018073">
    <property type="entry name" value="Prot_inh_cystat_CS"/>
</dbReference>
<evidence type="ECO:0000313" key="7">
    <source>
        <dbReference type="EMBL" id="KAJ7404537.1"/>
    </source>
</evidence>
<dbReference type="InterPro" id="IPR001713">
    <property type="entry name" value="Prot_inh_stefin"/>
</dbReference>
<dbReference type="SUPFAM" id="SSF54403">
    <property type="entry name" value="Cystatin/monellin"/>
    <property type="match status" value="1"/>
</dbReference>
<evidence type="ECO:0000256" key="5">
    <source>
        <dbReference type="ARBA" id="ARBA00022704"/>
    </source>
</evidence>
<accession>A0ABQ9CQV2</accession>
<dbReference type="EMBL" id="WHWB01034767">
    <property type="protein sequence ID" value="KAJ7404537.1"/>
    <property type="molecule type" value="Genomic_DNA"/>
</dbReference>
<feature type="domain" description="Cystatin" evidence="6">
    <location>
        <begin position="100"/>
        <end position="168"/>
    </location>
</feature>
<keyword evidence="4" id="KW-0646">Protease inhibitor</keyword>
<dbReference type="PROSITE" id="PS00287">
    <property type="entry name" value="CYSTATIN"/>
    <property type="match status" value="1"/>
</dbReference>
<dbReference type="PANTHER" id="PTHR11414:SF20">
    <property type="entry name" value="CYSTATIN-A"/>
    <property type="match status" value="1"/>
</dbReference>
<dbReference type="Pfam" id="PF00031">
    <property type="entry name" value="Cystatin"/>
    <property type="match status" value="1"/>
</dbReference>
<keyword evidence="8" id="KW-1185">Reference proteome</keyword>
<dbReference type="InterPro" id="IPR046350">
    <property type="entry name" value="Cystatin_sf"/>
</dbReference>
<organism evidence="7 8">
    <name type="scientific">Willisornis vidua</name>
    <name type="common">Xingu scale-backed antbird</name>
    <dbReference type="NCBI Taxonomy" id="1566151"/>
    <lineage>
        <taxon>Eukaryota</taxon>
        <taxon>Metazoa</taxon>
        <taxon>Chordata</taxon>
        <taxon>Craniata</taxon>
        <taxon>Vertebrata</taxon>
        <taxon>Euteleostomi</taxon>
        <taxon>Archelosauria</taxon>
        <taxon>Archosauria</taxon>
        <taxon>Dinosauria</taxon>
        <taxon>Saurischia</taxon>
        <taxon>Theropoda</taxon>
        <taxon>Coelurosauria</taxon>
        <taxon>Aves</taxon>
        <taxon>Neognathae</taxon>
        <taxon>Neoaves</taxon>
        <taxon>Telluraves</taxon>
        <taxon>Australaves</taxon>
        <taxon>Passeriformes</taxon>
        <taxon>Thamnophilidae</taxon>
        <taxon>Willisornis</taxon>
    </lineage>
</organism>
<dbReference type="Proteomes" id="UP001145742">
    <property type="component" value="Unassembled WGS sequence"/>
</dbReference>
<comment type="similarity">
    <text evidence="2">Belongs to the cystatin family.</text>
</comment>